<reference evidence="3" key="1">
    <citation type="journal article" date="2019" name="Int. J. Syst. Evol. Microbiol.">
        <title>The Global Catalogue of Microorganisms (GCM) 10K type strain sequencing project: providing services to taxonomists for standard genome sequencing and annotation.</title>
        <authorList>
            <consortium name="The Broad Institute Genomics Platform"/>
            <consortium name="The Broad Institute Genome Sequencing Center for Infectious Disease"/>
            <person name="Wu L."/>
            <person name="Ma J."/>
        </authorList>
    </citation>
    <scope>NUCLEOTIDE SEQUENCE [LARGE SCALE GENOMIC DNA]</scope>
    <source>
        <strain evidence="3">JCM 16908</strain>
    </source>
</reference>
<comment type="caution">
    <text evidence="2">The sequence shown here is derived from an EMBL/GenBank/DDBJ whole genome shotgun (WGS) entry which is preliminary data.</text>
</comment>
<evidence type="ECO:0000256" key="1">
    <source>
        <dbReference type="SAM" id="SignalP"/>
    </source>
</evidence>
<proteinExistence type="predicted"/>
<feature type="signal peptide" evidence="1">
    <location>
        <begin position="1"/>
        <end position="27"/>
    </location>
</feature>
<protein>
    <recommendedName>
        <fullName evidence="4">DUF2846 domain-containing protein</fullName>
    </recommendedName>
</protein>
<organism evidence="2 3">
    <name type="scientific">Sphaerisporangium flaviroseum</name>
    <dbReference type="NCBI Taxonomy" id="509199"/>
    <lineage>
        <taxon>Bacteria</taxon>
        <taxon>Bacillati</taxon>
        <taxon>Actinomycetota</taxon>
        <taxon>Actinomycetes</taxon>
        <taxon>Streptosporangiales</taxon>
        <taxon>Streptosporangiaceae</taxon>
        <taxon>Sphaerisporangium</taxon>
    </lineage>
</organism>
<evidence type="ECO:0008006" key="4">
    <source>
        <dbReference type="Google" id="ProtNLM"/>
    </source>
</evidence>
<keyword evidence="3" id="KW-1185">Reference proteome</keyword>
<name>A0ABP7HQY2_9ACTN</name>
<dbReference type="EMBL" id="BAAAZR010000003">
    <property type="protein sequence ID" value="GAA3802070.1"/>
    <property type="molecule type" value="Genomic_DNA"/>
</dbReference>
<evidence type="ECO:0000313" key="2">
    <source>
        <dbReference type="EMBL" id="GAA3802070.1"/>
    </source>
</evidence>
<accession>A0ABP7HQY2</accession>
<evidence type="ECO:0000313" key="3">
    <source>
        <dbReference type="Proteomes" id="UP001500888"/>
    </source>
</evidence>
<feature type="chain" id="PRO_5046414208" description="DUF2846 domain-containing protein" evidence="1">
    <location>
        <begin position="28"/>
        <end position="180"/>
    </location>
</feature>
<dbReference type="Proteomes" id="UP001500888">
    <property type="component" value="Unassembled WGS sequence"/>
</dbReference>
<sequence>MRRSSALITTLALAAGSLLWSSAPAQAAAPSGQATVEAGSTAARPKAYVRVLYPTRMRRGGSATFSYKATRLRRIEADGVVLAAFLPKNTVSKVRFLAKPPHSKCGYYASRAYCVVKLKGANTISMRLQISVKYKYAGKYYINHYARAIGFESGLSTRDYVRQISREDLIAKSKTIISLR</sequence>
<keyword evidence="1" id="KW-0732">Signal</keyword>
<gene>
    <name evidence="2" type="ORF">GCM10022226_22340</name>
</gene>